<keyword evidence="1" id="KW-1133">Transmembrane helix</keyword>
<dbReference type="AlphaFoldDB" id="A0A9P1ISQ0"/>
<organism evidence="2 3">
    <name type="scientific">Caenorhabditis angaria</name>
    <dbReference type="NCBI Taxonomy" id="860376"/>
    <lineage>
        <taxon>Eukaryota</taxon>
        <taxon>Metazoa</taxon>
        <taxon>Ecdysozoa</taxon>
        <taxon>Nematoda</taxon>
        <taxon>Chromadorea</taxon>
        <taxon>Rhabditida</taxon>
        <taxon>Rhabditina</taxon>
        <taxon>Rhabditomorpha</taxon>
        <taxon>Rhabditoidea</taxon>
        <taxon>Rhabditidae</taxon>
        <taxon>Peloderinae</taxon>
        <taxon>Caenorhabditis</taxon>
    </lineage>
</organism>
<protein>
    <submittedName>
        <fullName evidence="2">Uncharacterized protein</fullName>
    </submittedName>
</protein>
<feature type="transmembrane region" description="Helical" evidence="1">
    <location>
        <begin position="128"/>
        <end position="149"/>
    </location>
</feature>
<feature type="transmembrane region" description="Helical" evidence="1">
    <location>
        <begin position="311"/>
        <end position="334"/>
    </location>
</feature>
<keyword evidence="3" id="KW-1185">Reference proteome</keyword>
<dbReference type="EMBL" id="CANHGI010000005">
    <property type="protein sequence ID" value="CAI5450364.1"/>
    <property type="molecule type" value="Genomic_DNA"/>
</dbReference>
<keyword evidence="1" id="KW-0812">Transmembrane</keyword>
<evidence type="ECO:0000256" key="1">
    <source>
        <dbReference type="SAM" id="Phobius"/>
    </source>
</evidence>
<evidence type="ECO:0000313" key="3">
    <source>
        <dbReference type="Proteomes" id="UP001152747"/>
    </source>
</evidence>
<sequence length="519" mass="61396">MSMNLEYSDAFVEEITKKCTHFIGPLRIPKRIPPKNYKRILNVLQTYSSVVDLNNNWIRLITDQFNQEDIEFQNDRLMTTYVANHKTRWMFFSMFFTILTMMFIYFFFSISKEFSERVAKFIRFRKYYLGYTIIPVFCCIMIISMTVSFGKEATKAEMAIRNARSWWKTALTRNEYVRKESWEEVDCSTVLPPMDDSQKIEYETQIFGFSSEEINRAIVKYTNRPANYDLTQLPIKAVLKLYKIHNIHIFTETEIIIDRTYDLLRIPGENLINTAKYSIFVVSTISICFTSFICLMVFLDLQNKYPIILTLIQLFSPILLFFIIIGFVFIWYIFTSIVASYTVYSHLIHPEIHQNIKFKRAHTLLFFQSLATHENFDMVNETYAQFNETNLSIFDVYPRDVIHELLKKTNETSAENYRSFFIDCYKNESKCTYKSKDLILKSDELFLIEALHAHEFGVSAISYLRYLSFFKQNTFVPIASLVWEILPLPALIFFNLIFIHFATPLIRKKSDETSSDGFM</sequence>
<proteinExistence type="predicted"/>
<feature type="transmembrane region" description="Helical" evidence="1">
    <location>
        <begin position="475"/>
        <end position="499"/>
    </location>
</feature>
<accession>A0A9P1ISQ0</accession>
<feature type="transmembrane region" description="Helical" evidence="1">
    <location>
        <begin position="89"/>
        <end position="108"/>
    </location>
</feature>
<keyword evidence="1" id="KW-0472">Membrane</keyword>
<comment type="caution">
    <text evidence="2">The sequence shown here is derived from an EMBL/GenBank/DDBJ whole genome shotgun (WGS) entry which is preliminary data.</text>
</comment>
<gene>
    <name evidence="2" type="ORF">CAMP_LOCUS13001</name>
</gene>
<name>A0A9P1ISQ0_9PELO</name>
<dbReference type="Proteomes" id="UP001152747">
    <property type="component" value="Unassembled WGS sequence"/>
</dbReference>
<feature type="transmembrane region" description="Helical" evidence="1">
    <location>
        <begin position="277"/>
        <end position="299"/>
    </location>
</feature>
<reference evidence="2" key="1">
    <citation type="submission" date="2022-11" db="EMBL/GenBank/DDBJ databases">
        <authorList>
            <person name="Kikuchi T."/>
        </authorList>
    </citation>
    <scope>NUCLEOTIDE SEQUENCE</scope>
    <source>
        <strain evidence="2">PS1010</strain>
    </source>
</reference>
<evidence type="ECO:0000313" key="2">
    <source>
        <dbReference type="EMBL" id="CAI5450364.1"/>
    </source>
</evidence>